<comment type="catalytic activity">
    <reaction evidence="8">
        <text>2 GTP = 3',3'-c-di-GMP + 2 diphosphate</text>
        <dbReference type="Rhea" id="RHEA:24898"/>
        <dbReference type="ChEBI" id="CHEBI:33019"/>
        <dbReference type="ChEBI" id="CHEBI:37565"/>
        <dbReference type="ChEBI" id="CHEBI:58805"/>
        <dbReference type="EC" id="2.7.7.65"/>
    </reaction>
</comment>
<evidence type="ECO:0000256" key="1">
    <source>
        <dbReference type="ARBA" id="ARBA00001946"/>
    </source>
</evidence>
<dbReference type="InterPro" id="IPR033480">
    <property type="entry name" value="sCache_2"/>
</dbReference>
<evidence type="ECO:0000256" key="4">
    <source>
        <dbReference type="ARBA" id="ARBA00022475"/>
    </source>
</evidence>
<name>A0A7U8C972_NEPCE</name>
<dbReference type="Gene3D" id="3.30.450.20">
    <property type="entry name" value="PAS domain"/>
    <property type="match status" value="1"/>
</dbReference>
<dbReference type="SUPFAM" id="SSF55073">
    <property type="entry name" value="Nucleotide cyclase"/>
    <property type="match status" value="1"/>
</dbReference>
<dbReference type="InterPro" id="IPR000160">
    <property type="entry name" value="GGDEF_dom"/>
</dbReference>
<dbReference type="GO" id="GO:1902201">
    <property type="term" value="P:negative regulation of bacterial-type flagellum-dependent cell motility"/>
    <property type="evidence" value="ECO:0007669"/>
    <property type="project" value="TreeGrafter"/>
</dbReference>
<keyword evidence="6 9" id="KW-1133">Transmembrane helix</keyword>
<dbReference type="PROSITE" id="PS50887">
    <property type="entry name" value="GGDEF"/>
    <property type="match status" value="1"/>
</dbReference>
<evidence type="ECO:0000256" key="6">
    <source>
        <dbReference type="ARBA" id="ARBA00022989"/>
    </source>
</evidence>
<comment type="cofactor">
    <cofactor evidence="1">
        <name>Mg(2+)</name>
        <dbReference type="ChEBI" id="CHEBI:18420"/>
    </cofactor>
</comment>
<evidence type="ECO:0000313" key="12">
    <source>
        <dbReference type="Proteomes" id="UP000002171"/>
    </source>
</evidence>
<dbReference type="FunFam" id="3.30.70.270:FF:000001">
    <property type="entry name" value="Diguanylate cyclase domain protein"/>
    <property type="match status" value="1"/>
</dbReference>
<accession>A0A7U8C972</accession>
<proteinExistence type="predicted"/>
<dbReference type="InterPro" id="IPR050469">
    <property type="entry name" value="Diguanylate_Cyclase"/>
</dbReference>
<dbReference type="NCBIfam" id="TIGR00254">
    <property type="entry name" value="GGDEF"/>
    <property type="match status" value="1"/>
</dbReference>
<reference evidence="11 12" key="1">
    <citation type="submission" date="2006-02" db="EMBL/GenBank/DDBJ databases">
        <authorList>
            <person name="Pinhassi J."/>
            <person name="Pedros-Alio C."/>
            <person name="Ferriera S."/>
            <person name="Johnson J."/>
            <person name="Kravitz S."/>
            <person name="Halpern A."/>
            <person name="Remington K."/>
            <person name="Beeson K."/>
            <person name="Tran B."/>
            <person name="Rogers Y.-H."/>
            <person name="Friedman R."/>
            <person name="Venter J.C."/>
        </authorList>
    </citation>
    <scope>NUCLEOTIDE SEQUENCE [LARGE SCALE GENOMIC DNA]</scope>
    <source>
        <strain evidence="11 12">MED92</strain>
    </source>
</reference>
<evidence type="ECO:0000256" key="3">
    <source>
        <dbReference type="ARBA" id="ARBA00012528"/>
    </source>
</evidence>
<keyword evidence="7 9" id="KW-0472">Membrane</keyword>
<dbReference type="RefSeq" id="WP_007020730.1">
    <property type="nucleotide sequence ID" value="NZ_CH724125.1"/>
</dbReference>
<evidence type="ECO:0000259" key="10">
    <source>
        <dbReference type="PROSITE" id="PS50887"/>
    </source>
</evidence>
<dbReference type="AlphaFoldDB" id="A0A7U8C972"/>
<organism evidence="11 12">
    <name type="scientific">Neptuniibacter caesariensis</name>
    <dbReference type="NCBI Taxonomy" id="207954"/>
    <lineage>
        <taxon>Bacteria</taxon>
        <taxon>Pseudomonadati</taxon>
        <taxon>Pseudomonadota</taxon>
        <taxon>Gammaproteobacteria</taxon>
        <taxon>Oceanospirillales</taxon>
        <taxon>Oceanospirillaceae</taxon>
        <taxon>Neptuniibacter</taxon>
    </lineage>
</organism>
<dbReference type="InterPro" id="IPR029787">
    <property type="entry name" value="Nucleotide_cyclase"/>
</dbReference>
<evidence type="ECO:0000256" key="5">
    <source>
        <dbReference type="ARBA" id="ARBA00022692"/>
    </source>
</evidence>
<comment type="caution">
    <text evidence="11">The sequence shown here is derived from an EMBL/GenBank/DDBJ whole genome shotgun (WGS) entry which is preliminary data.</text>
</comment>
<evidence type="ECO:0000256" key="7">
    <source>
        <dbReference type="ARBA" id="ARBA00023136"/>
    </source>
</evidence>
<gene>
    <name evidence="11" type="ORF">MED92_15323</name>
</gene>
<evidence type="ECO:0000256" key="9">
    <source>
        <dbReference type="SAM" id="Phobius"/>
    </source>
</evidence>
<evidence type="ECO:0000256" key="8">
    <source>
        <dbReference type="ARBA" id="ARBA00034247"/>
    </source>
</evidence>
<dbReference type="Proteomes" id="UP000002171">
    <property type="component" value="Unassembled WGS sequence"/>
</dbReference>
<dbReference type="SMART" id="SM00267">
    <property type="entry name" value="GGDEF"/>
    <property type="match status" value="1"/>
</dbReference>
<dbReference type="GO" id="GO:0005886">
    <property type="term" value="C:plasma membrane"/>
    <property type="evidence" value="ECO:0007669"/>
    <property type="project" value="UniProtKB-SubCell"/>
</dbReference>
<dbReference type="InterPro" id="IPR043128">
    <property type="entry name" value="Rev_trsase/Diguanyl_cyclase"/>
</dbReference>
<comment type="subcellular location">
    <subcellularLocation>
        <location evidence="2">Cell membrane</location>
        <topology evidence="2">Multi-pass membrane protein</topology>
    </subcellularLocation>
</comment>
<dbReference type="EC" id="2.7.7.65" evidence="3"/>
<dbReference type="GO" id="GO:0052621">
    <property type="term" value="F:diguanylate cyclase activity"/>
    <property type="evidence" value="ECO:0007669"/>
    <property type="project" value="UniProtKB-EC"/>
</dbReference>
<dbReference type="Pfam" id="PF00990">
    <property type="entry name" value="GGDEF"/>
    <property type="match status" value="1"/>
</dbReference>
<evidence type="ECO:0000313" key="11">
    <source>
        <dbReference type="EMBL" id="EAR62420.1"/>
    </source>
</evidence>
<dbReference type="CDD" id="cd01949">
    <property type="entry name" value="GGDEF"/>
    <property type="match status" value="1"/>
</dbReference>
<protein>
    <recommendedName>
        <fullName evidence="3">diguanylate cyclase</fullName>
        <ecNumber evidence="3">2.7.7.65</ecNumber>
    </recommendedName>
</protein>
<evidence type="ECO:0000256" key="2">
    <source>
        <dbReference type="ARBA" id="ARBA00004651"/>
    </source>
</evidence>
<feature type="domain" description="GGDEF" evidence="10">
    <location>
        <begin position="254"/>
        <end position="383"/>
    </location>
</feature>
<sequence length="385" mass="44299">MKISLSSDIGKQLGLMTFIGLVSMLLLSYLFYQAFSDTYYQEQRNQSRHLTSVASSIVESFHKKSMQGELTEDEAKQLSLHALRNARYDIDGYFWINHTNGRMVMHPVMPDLDNTDVRPVQDSNGLYLFQKFTETAQQGGGWVDYLWPKPGDRSTHIEKVSYVSLFEPWDWVIGTGLYLDDLDAKKNQIFIQSAELIAAAVLIMTIISVVMAKRSTSTIRNMAIRDPLTQLYTRRYLNESEDSFVREDNRNQFNHLYIVFLDIDFFKQVNDTYGHMVGDQVLSKVGEVLRTHTRAQDLCVRYGGEEFVVMTLANSDEPVLKLTERLRKHTHELTFAEGQQITLSAGIARREVDESFAHVLQRADQNLYEAKQTGRDRIIFNDPPL</sequence>
<keyword evidence="5 9" id="KW-0812">Transmembrane</keyword>
<dbReference type="PANTHER" id="PTHR45138">
    <property type="entry name" value="REGULATORY COMPONENTS OF SENSORY TRANSDUCTION SYSTEM"/>
    <property type="match status" value="1"/>
</dbReference>
<dbReference type="Pfam" id="PF17200">
    <property type="entry name" value="sCache_2"/>
    <property type="match status" value="1"/>
</dbReference>
<dbReference type="OrthoDB" id="5496380at2"/>
<feature type="transmembrane region" description="Helical" evidence="9">
    <location>
        <begin position="189"/>
        <end position="212"/>
    </location>
</feature>
<dbReference type="GO" id="GO:0043709">
    <property type="term" value="P:cell adhesion involved in single-species biofilm formation"/>
    <property type="evidence" value="ECO:0007669"/>
    <property type="project" value="TreeGrafter"/>
</dbReference>
<dbReference type="EMBL" id="AAOW01000003">
    <property type="protein sequence ID" value="EAR62420.1"/>
    <property type="molecule type" value="Genomic_DNA"/>
</dbReference>
<feature type="transmembrane region" description="Helical" evidence="9">
    <location>
        <begin position="12"/>
        <end position="32"/>
    </location>
</feature>
<keyword evidence="12" id="KW-1185">Reference proteome</keyword>
<dbReference type="PANTHER" id="PTHR45138:SF9">
    <property type="entry name" value="DIGUANYLATE CYCLASE DGCM-RELATED"/>
    <property type="match status" value="1"/>
</dbReference>
<dbReference type="SMART" id="SM01049">
    <property type="entry name" value="Cache_2"/>
    <property type="match status" value="1"/>
</dbReference>
<keyword evidence="4" id="KW-1003">Cell membrane</keyword>
<dbReference type="Gene3D" id="3.30.70.270">
    <property type="match status" value="1"/>
</dbReference>